<evidence type="ECO:0000313" key="1">
    <source>
        <dbReference type="EMBL" id="GAX13047.1"/>
    </source>
</evidence>
<comment type="caution">
    <text evidence="1">The sequence shown here is derived from an EMBL/GenBank/DDBJ whole genome shotgun (WGS) entry which is preliminary data.</text>
</comment>
<proteinExistence type="predicted"/>
<sequence>MLYSSDDPPSAPQQQELLKAIEANQNLYQLELGCLDVLFAFWEKLLTVIGSQSSLRTVIFRVHGQKVPSQSDLDHLATLASFMREHIHVDVVLKFVGGKKGLYRKAKAIVEPVRLQNRARALTHAPDHDRPAVLGTAFTKWANGSVTKTGILLKENVDVLCSLVDSPDFSF</sequence>
<reference evidence="1 2" key="1">
    <citation type="journal article" date="2015" name="Plant Cell">
        <title>Oil accumulation by the oleaginous diatom Fistulifera solaris as revealed by the genome and transcriptome.</title>
        <authorList>
            <person name="Tanaka T."/>
            <person name="Maeda Y."/>
            <person name="Veluchamy A."/>
            <person name="Tanaka M."/>
            <person name="Abida H."/>
            <person name="Marechal E."/>
            <person name="Bowler C."/>
            <person name="Muto M."/>
            <person name="Sunaga Y."/>
            <person name="Tanaka M."/>
            <person name="Yoshino T."/>
            <person name="Taniguchi T."/>
            <person name="Fukuda Y."/>
            <person name="Nemoto M."/>
            <person name="Matsumoto M."/>
            <person name="Wong P.S."/>
            <person name="Aburatani S."/>
            <person name="Fujibuchi W."/>
        </authorList>
    </citation>
    <scope>NUCLEOTIDE SEQUENCE [LARGE SCALE GENOMIC DNA]</scope>
    <source>
        <strain evidence="1 2">JPCC DA0580</strain>
    </source>
</reference>
<dbReference type="EMBL" id="BDSP01000060">
    <property type="protein sequence ID" value="GAX13047.1"/>
    <property type="molecule type" value="Genomic_DNA"/>
</dbReference>
<evidence type="ECO:0000313" key="2">
    <source>
        <dbReference type="Proteomes" id="UP000198406"/>
    </source>
</evidence>
<organism evidence="1 2">
    <name type="scientific">Fistulifera solaris</name>
    <name type="common">Oleaginous diatom</name>
    <dbReference type="NCBI Taxonomy" id="1519565"/>
    <lineage>
        <taxon>Eukaryota</taxon>
        <taxon>Sar</taxon>
        <taxon>Stramenopiles</taxon>
        <taxon>Ochrophyta</taxon>
        <taxon>Bacillariophyta</taxon>
        <taxon>Bacillariophyceae</taxon>
        <taxon>Bacillariophycidae</taxon>
        <taxon>Naviculales</taxon>
        <taxon>Naviculaceae</taxon>
        <taxon>Fistulifera</taxon>
    </lineage>
</organism>
<dbReference type="Proteomes" id="UP000198406">
    <property type="component" value="Unassembled WGS sequence"/>
</dbReference>
<name>A0A1Z5JGB0_FISSO</name>
<gene>
    <name evidence="1" type="ORF">FisN_2HuN14</name>
</gene>
<protein>
    <submittedName>
        <fullName evidence="1">Uncharacterized protein</fullName>
    </submittedName>
</protein>
<keyword evidence="2" id="KW-1185">Reference proteome</keyword>
<accession>A0A1Z5JGB0</accession>
<dbReference type="InParanoid" id="A0A1Z5JGB0"/>
<dbReference type="AlphaFoldDB" id="A0A1Z5JGB0"/>